<dbReference type="GO" id="GO:0015344">
    <property type="term" value="F:siderophore uptake transmembrane transporter activity"/>
    <property type="evidence" value="ECO:0007669"/>
    <property type="project" value="TreeGrafter"/>
</dbReference>
<dbReference type="NCBIfam" id="TIGR04056">
    <property type="entry name" value="OMP_RagA_SusC"/>
    <property type="match status" value="1"/>
</dbReference>
<dbReference type="PANTHER" id="PTHR30069:SF53">
    <property type="entry name" value="COLICIN I RECEPTOR-RELATED"/>
    <property type="match status" value="1"/>
</dbReference>
<keyword evidence="9 10" id="KW-0998">Cell outer membrane</keyword>
<keyword evidence="5 12" id="KW-0732">Signal</keyword>
<dbReference type="InterPro" id="IPR039426">
    <property type="entry name" value="TonB-dep_rcpt-like"/>
</dbReference>
<keyword evidence="3 10" id="KW-1134">Transmembrane beta strand</keyword>
<keyword evidence="7 11" id="KW-0798">TonB box</keyword>
<keyword evidence="2 10" id="KW-0813">Transport</keyword>
<dbReference type="PROSITE" id="PS52016">
    <property type="entry name" value="TONB_DEPENDENT_REC_3"/>
    <property type="match status" value="1"/>
</dbReference>
<dbReference type="InterPro" id="IPR012910">
    <property type="entry name" value="Plug_dom"/>
</dbReference>
<feature type="signal peptide" evidence="12">
    <location>
        <begin position="1"/>
        <end position="20"/>
    </location>
</feature>
<comment type="subcellular location">
    <subcellularLocation>
        <location evidence="1 10">Cell outer membrane</location>
        <topology evidence="1 10">Multi-pass membrane protein</topology>
    </subcellularLocation>
</comment>
<dbReference type="GO" id="GO:0044718">
    <property type="term" value="P:siderophore transmembrane transport"/>
    <property type="evidence" value="ECO:0007669"/>
    <property type="project" value="TreeGrafter"/>
</dbReference>
<protein>
    <submittedName>
        <fullName evidence="15">SusC/RagA family TonB-linked outer membrane protein</fullName>
    </submittedName>
</protein>
<evidence type="ECO:0000256" key="5">
    <source>
        <dbReference type="ARBA" id="ARBA00022729"/>
    </source>
</evidence>
<dbReference type="InterPro" id="IPR000531">
    <property type="entry name" value="Beta-barrel_TonB"/>
</dbReference>
<organism evidence="15 16">
    <name type="scientific">Fibrella aquatilis</name>
    <dbReference type="NCBI Taxonomy" id="2817059"/>
    <lineage>
        <taxon>Bacteria</taxon>
        <taxon>Pseudomonadati</taxon>
        <taxon>Bacteroidota</taxon>
        <taxon>Cytophagia</taxon>
        <taxon>Cytophagales</taxon>
        <taxon>Spirosomataceae</taxon>
        <taxon>Fibrella</taxon>
    </lineage>
</organism>
<evidence type="ECO:0000256" key="8">
    <source>
        <dbReference type="ARBA" id="ARBA00023136"/>
    </source>
</evidence>
<evidence type="ECO:0000256" key="4">
    <source>
        <dbReference type="ARBA" id="ARBA00022692"/>
    </source>
</evidence>
<dbReference type="SUPFAM" id="SSF56935">
    <property type="entry name" value="Porins"/>
    <property type="match status" value="1"/>
</dbReference>
<dbReference type="PANTHER" id="PTHR30069">
    <property type="entry name" value="TONB-DEPENDENT OUTER MEMBRANE RECEPTOR"/>
    <property type="match status" value="1"/>
</dbReference>
<evidence type="ECO:0000256" key="1">
    <source>
        <dbReference type="ARBA" id="ARBA00004571"/>
    </source>
</evidence>
<evidence type="ECO:0000313" key="15">
    <source>
        <dbReference type="EMBL" id="MBO0932129.1"/>
    </source>
</evidence>
<dbReference type="InterPro" id="IPR037066">
    <property type="entry name" value="Plug_dom_sf"/>
</dbReference>
<comment type="similarity">
    <text evidence="10 11">Belongs to the TonB-dependent receptor family.</text>
</comment>
<dbReference type="SUPFAM" id="SSF49464">
    <property type="entry name" value="Carboxypeptidase regulatory domain-like"/>
    <property type="match status" value="1"/>
</dbReference>
<dbReference type="RefSeq" id="WP_207336098.1">
    <property type="nucleotide sequence ID" value="NZ_JAFMYU010000010.1"/>
</dbReference>
<feature type="domain" description="TonB-dependent receptor-like beta-barrel" evidence="13">
    <location>
        <begin position="393"/>
        <end position="786"/>
    </location>
</feature>
<evidence type="ECO:0000313" key="16">
    <source>
        <dbReference type="Proteomes" id="UP000664795"/>
    </source>
</evidence>
<evidence type="ECO:0000256" key="7">
    <source>
        <dbReference type="ARBA" id="ARBA00023077"/>
    </source>
</evidence>
<keyword evidence="16" id="KW-1185">Reference proteome</keyword>
<evidence type="ECO:0000256" key="9">
    <source>
        <dbReference type="ARBA" id="ARBA00023237"/>
    </source>
</evidence>
<dbReference type="Pfam" id="PF13715">
    <property type="entry name" value="CarbopepD_reg_2"/>
    <property type="match status" value="1"/>
</dbReference>
<feature type="chain" id="PRO_5037440010" evidence="12">
    <location>
        <begin position="21"/>
        <end position="1051"/>
    </location>
</feature>
<dbReference type="InterPro" id="IPR036942">
    <property type="entry name" value="Beta-barrel_TonB_sf"/>
</dbReference>
<accession>A0A939G7M1</accession>
<evidence type="ECO:0000256" key="12">
    <source>
        <dbReference type="SAM" id="SignalP"/>
    </source>
</evidence>
<feature type="domain" description="TonB-dependent receptor plug" evidence="14">
    <location>
        <begin position="115"/>
        <end position="223"/>
    </location>
</feature>
<dbReference type="Gene3D" id="2.60.40.1120">
    <property type="entry name" value="Carboxypeptidase-like, regulatory domain"/>
    <property type="match status" value="1"/>
</dbReference>
<dbReference type="Pfam" id="PF07715">
    <property type="entry name" value="Plug"/>
    <property type="match status" value="1"/>
</dbReference>
<evidence type="ECO:0000259" key="13">
    <source>
        <dbReference type="Pfam" id="PF00593"/>
    </source>
</evidence>
<evidence type="ECO:0000256" key="2">
    <source>
        <dbReference type="ARBA" id="ARBA00022448"/>
    </source>
</evidence>
<keyword evidence="6" id="KW-0406">Ion transport</keyword>
<evidence type="ECO:0000256" key="11">
    <source>
        <dbReference type="RuleBase" id="RU003357"/>
    </source>
</evidence>
<gene>
    <name evidence="15" type="ORF">J2I48_14045</name>
</gene>
<dbReference type="InterPro" id="IPR008969">
    <property type="entry name" value="CarboxyPept-like_regulatory"/>
</dbReference>
<dbReference type="Proteomes" id="UP000664795">
    <property type="component" value="Unassembled WGS sequence"/>
</dbReference>
<dbReference type="AlphaFoldDB" id="A0A939G7M1"/>
<name>A0A939G7M1_9BACT</name>
<sequence>MMRNLLKLWLLLLLSVPALAQSQAVTGKVTSSDDGSAIPGVSVVIKGTTRGTTTDANGAFQVTATDKSQLTFSYVGFKTVTITVGNRSTIDVKLEADASSLNEVVVTALGVVRQQKELGSATEVVKAEKITQARAANLAQALSGKVAGLQINTINNGVDPQTRIVLRGNRSLLGNNQALVVIDGTQVPQEAINYVNPNDVENVSVLKGANAAALYGSEASNGAILITTKKGAAGAPRITFGNTSSIDQIGFMPKFNERFGAGTESYSREYIPFENQSYGPEFDGSIKELGQPLEDGTIAKAAYSNIPNGRRNAFDNGSVIQNDISLTSGDANGSFLISLQDVNTTGITPGDKSRRTGGRFNATRQYGKFSGSFNIDYRIKEVDRTNSNFYNNILNTASNIDLNEYRNWRPLRLDNGQLNPANPNNYFNDYFDSPFFAKDINRENSTSRVLTGNFQLNYEATSWLKFLYRFGVTNQSSDGKNTSAKYGYSAFAKAHIYRAKDLPGSVSDFSNNNQRINQDFFATLQHTLGPIKATLIAGTNLQERRFKQTSNNASALVIPDLYNVSNRVGEPGVAERTAMARLVGVYGDLTLGYKDFLFLHMSGRNDWSSILAPQNRSFFYPGADISFVMTDAIPSLKNGNFLSSAKIRAAATRVGQINLPGDFGAYQLETVFNPGGGFPYGGLPGFTLGNVANNPNIQPEFLDSYEVGTELAFLGDRVTLDMSYYTQRNTNQTVRIDVSPATGYSGALINTGRLDNDGFEIDLKTTPVRLANGFRWDLGINYSRVSTKVVSIVEGLKEINLSDYYNAVNSGLYQIFAVEGQQFPVVKVVGYERERDAAGNIIPGGRVVVDPASGYPLKAAELINLGQTNPPDRLGINSTLRYKGFALSGTAEYRGGNLIAHGLAESMWFTGAAYATTTYGRERFIFPNSVTKNADGTYAANTSIAVKDGGLGAFDSNLRNFGENFVTSGAFWKLRELAISYTVSPALLQKTRFLKSANVGLVGRNLITLLPKENIYTDPEFNNSTSNAVGVNATSITPPLRSYGFTLQLGF</sequence>
<dbReference type="Gene3D" id="2.40.170.20">
    <property type="entry name" value="TonB-dependent receptor, beta-barrel domain"/>
    <property type="match status" value="1"/>
</dbReference>
<evidence type="ECO:0000256" key="6">
    <source>
        <dbReference type="ARBA" id="ARBA00023065"/>
    </source>
</evidence>
<evidence type="ECO:0000256" key="3">
    <source>
        <dbReference type="ARBA" id="ARBA00022452"/>
    </source>
</evidence>
<dbReference type="InterPro" id="IPR023997">
    <property type="entry name" value="TonB-dep_OMP_SusC/RagA_CS"/>
</dbReference>
<dbReference type="NCBIfam" id="TIGR04057">
    <property type="entry name" value="SusC_RagA_signa"/>
    <property type="match status" value="1"/>
</dbReference>
<evidence type="ECO:0000259" key="14">
    <source>
        <dbReference type="Pfam" id="PF07715"/>
    </source>
</evidence>
<dbReference type="InterPro" id="IPR023996">
    <property type="entry name" value="TonB-dep_OMP_SusC/RagA"/>
</dbReference>
<dbReference type="Gene3D" id="2.170.130.10">
    <property type="entry name" value="TonB-dependent receptor, plug domain"/>
    <property type="match status" value="1"/>
</dbReference>
<reference evidence="15 16" key="1">
    <citation type="submission" date="2021-03" db="EMBL/GenBank/DDBJ databases">
        <title>Fibrella sp. HMF5036 genome sequencing and assembly.</title>
        <authorList>
            <person name="Kang H."/>
            <person name="Kim H."/>
            <person name="Bae S."/>
            <person name="Joh K."/>
        </authorList>
    </citation>
    <scope>NUCLEOTIDE SEQUENCE [LARGE SCALE GENOMIC DNA]</scope>
    <source>
        <strain evidence="15 16">HMF5036</strain>
    </source>
</reference>
<dbReference type="Pfam" id="PF00593">
    <property type="entry name" value="TonB_dep_Rec_b-barrel"/>
    <property type="match status" value="1"/>
</dbReference>
<dbReference type="GO" id="GO:0009279">
    <property type="term" value="C:cell outer membrane"/>
    <property type="evidence" value="ECO:0007669"/>
    <property type="project" value="UniProtKB-SubCell"/>
</dbReference>
<comment type="caution">
    <text evidence="15">The sequence shown here is derived from an EMBL/GenBank/DDBJ whole genome shotgun (WGS) entry which is preliminary data.</text>
</comment>
<keyword evidence="8 10" id="KW-0472">Membrane</keyword>
<evidence type="ECO:0000256" key="10">
    <source>
        <dbReference type="PROSITE-ProRule" id="PRU01360"/>
    </source>
</evidence>
<keyword evidence="4 10" id="KW-0812">Transmembrane</keyword>
<dbReference type="EMBL" id="JAFMYU010000010">
    <property type="protein sequence ID" value="MBO0932129.1"/>
    <property type="molecule type" value="Genomic_DNA"/>
</dbReference>
<proteinExistence type="inferred from homology"/>